<reference evidence="2" key="1">
    <citation type="submission" date="2023-03" db="EMBL/GenBank/DDBJ databases">
        <title>Massive genome expansion in bonnet fungi (Mycena s.s.) driven by repeated elements and novel gene families across ecological guilds.</title>
        <authorList>
            <consortium name="Lawrence Berkeley National Laboratory"/>
            <person name="Harder C.B."/>
            <person name="Miyauchi S."/>
            <person name="Viragh M."/>
            <person name="Kuo A."/>
            <person name="Thoen E."/>
            <person name="Andreopoulos B."/>
            <person name="Lu D."/>
            <person name="Skrede I."/>
            <person name="Drula E."/>
            <person name="Henrissat B."/>
            <person name="Morin E."/>
            <person name="Kohler A."/>
            <person name="Barry K."/>
            <person name="LaButti K."/>
            <person name="Morin E."/>
            <person name="Salamov A."/>
            <person name="Lipzen A."/>
            <person name="Mereny Z."/>
            <person name="Hegedus B."/>
            <person name="Baldrian P."/>
            <person name="Stursova M."/>
            <person name="Weitz H."/>
            <person name="Taylor A."/>
            <person name="Grigoriev I.V."/>
            <person name="Nagy L.G."/>
            <person name="Martin F."/>
            <person name="Kauserud H."/>
        </authorList>
    </citation>
    <scope>NUCLEOTIDE SEQUENCE</scope>
    <source>
        <strain evidence="2">CBHHK200</strain>
    </source>
</reference>
<feature type="compositionally biased region" description="Acidic residues" evidence="1">
    <location>
        <begin position="198"/>
        <end position="211"/>
    </location>
</feature>
<feature type="region of interest" description="Disordered" evidence="1">
    <location>
        <begin position="579"/>
        <end position="685"/>
    </location>
</feature>
<comment type="caution">
    <text evidence="2">The sequence shown here is derived from an EMBL/GenBank/DDBJ whole genome shotgun (WGS) entry which is preliminary data.</text>
</comment>
<feature type="compositionally biased region" description="Polar residues" evidence="1">
    <location>
        <begin position="129"/>
        <end position="138"/>
    </location>
</feature>
<feature type="compositionally biased region" description="Basic and acidic residues" evidence="1">
    <location>
        <begin position="674"/>
        <end position="685"/>
    </location>
</feature>
<dbReference type="Proteomes" id="UP001218188">
    <property type="component" value="Unassembled WGS sequence"/>
</dbReference>
<keyword evidence="3" id="KW-1185">Reference proteome</keyword>
<sequence>MWSGAVYRNPWEAFQDGGAYGMVAYTGTEQELLDRVASLRAASQFRNFALYWVLENKRNHESVWQRLVWQHLPEHCAASNQQTLHAFVCMEFTFVPYEPGAEQPKKSNKPKKTPLSTTAPASAVDALPANSSTSTPTVTDIAAPEAAPGIDLTAPAPTSVLGPPPSAPSPPVLHTNTRPVPSSSVLNDVNMYGSSSSEDSDNDRDDDDSNDEGTSKKKKHKKDDFVEIPQDGVPSGQAGVESWHGCNPDHPAIPLRNHRPKQNVETLETARLKREANKQTAAKLTDAIQNIEVAEAHNVKVELVLRRLMSLGSMKASRKISLFNAKVHHLCKRQKLIGRPIKLKEARRRVRLDPEWEDMDEEAEQALRDELMQHRELKKHGARATPTACMVDARFTTESIAQEMTALAERTGMIGFGFFTRTHIHNKTVPVEIESWGALEFFSQVLRMDPRDVGAKFELWAIACDKGKSTLIDVGVLEQDTLRSMQKEVVQYHEEGIRAKGRKNLRLNWKQYWTVMVVKHRLILRGWPLHDRGPCNPKLIHTIESIREVRDALKDGSCFWHRLMDPEWEREKAKVEQMLEDGDIEATKRKVRSDKNTKKRRESPEREPQATRSRANKSKARRVWNEESEEETEKETEMVKAKKHSRAEGDDRNRDEPPKKKKRTSKSSKSASDNPDRFQEMQKKL</sequence>
<feature type="compositionally biased region" description="Pro residues" evidence="1">
    <location>
        <begin position="162"/>
        <end position="171"/>
    </location>
</feature>
<evidence type="ECO:0000256" key="1">
    <source>
        <dbReference type="SAM" id="MobiDB-lite"/>
    </source>
</evidence>
<accession>A0AAD6SYM3</accession>
<gene>
    <name evidence="2" type="ORF">C8F04DRAFT_1182412</name>
</gene>
<proteinExistence type="predicted"/>
<name>A0AAD6SYM3_9AGAR</name>
<evidence type="ECO:0000313" key="3">
    <source>
        <dbReference type="Proteomes" id="UP001218188"/>
    </source>
</evidence>
<feature type="compositionally biased region" description="Basic and acidic residues" evidence="1">
    <location>
        <begin position="585"/>
        <end position="609"/>
    </location>
</feature>
<protein>
    <submittedName>
        <fullName evidence="2">Uncharacterized protein</fullName>
    </submittedName>
</protein>
<feature type="compositionally biased region" description="Basic and acidic residues" evidence="1">
    <location>
        <begin position="635"/>
        <end position="658"/>
    </location>
</feature>
<organism evidence="2 3">
    <name type="scientific">Mycena alexandri</name>
    <dbReference type="NCBI Taxonomy" id="1745969"/>
    <lineage>
        <taxon>Eukaryota</taxon>
        <taxon>Fungi</taxon>
        <taxon>Dikarya</taxon>
        <taxon>Basidiomycota</taxon>
        <taxon>Agaricomycotina</taxon>
        <taxon>Agaricomycetes</taxon>
        <taxon>Agaricomycetidae</taxon>
        <taxon>Agaricales</taxon>
        <taxon>Marasmiineae</taxon>
        <taxon>Mycenaceae</taxon>
        <taxon>Mycena</taxon>
    </lineage>
</organism>
<feature type="compositionally biased region" description="Polar residues" evidence="1">
    <location>
        <begin position="174"/>
        <end position="187"/>
    </location>
</feature>
<dbReference type="EMBL" id="JARJCM010000051">
    <property type="protein sequence ID" value="KAJ7035245.1"/>
    <property type="molecule type" value="Genomic_DNA"/>
</dbReference>
<evidence type="ECO:0000313" key="2">
    <source>
        <dbReference type="EMBL" id="KAJ7035245.1"/>
    </source>
</evidence>
<feature type="region of interest" description="Disordered" evidence="1">
    <location>
        <begin position="100"/>
        <end position="241"/>
    </location>
</feature>
<dbReference type="AlphaFoldDB" id="A0AAD6SYM3"/>